<reference evidence="4" key="1">
    <citation type="journal article" date="2020" name="bioRxiv">
        <title>Hybrid origin of Populus tomentosa Carr. identified through genome sequencing and phylogenomic analysis.</title>
        <authorList>
            <person name="An X."/>
            <person name="Gao K."/>
            <person name="Chen Z."/>
            <person name="Li J."/>
            <person name="Yang X."/>
            <person name="Yang X."/>
            <person name="Zhou J."/>
            <person name="Guo T."/>
            <person name="Zhao T."/>
            <person name="Huang S."/>
            <person name="Miao D."/>
            <person name="Khan W.U."/>
            <person name="Rao P."/>
            <person name="Ye M."/>
            <person name="Lei B."/>
            <person name="Liao W."/>
            <person name="Wang J."/>
            <person name="Ji L."/>
            <person name="Li Y."/>
            <person name="Guo B."/>
            <person name="Mustafa N.S."/>
            <person name="Li S."/>
            <person name="Yun Q."/>
            <person name="Keller S.R."/>
            <person name="Mao J."/>
            <person name="Zhang R."/>
            <person name="Strauss S.H."/>
        </authorList>
    </citation>
    <scope>NUCLEOTIDE SEQUENCE</scope>
    <source>
        <strain evidence="4">GM15</strain>
        <tissue evidence="4">Leaf</tissue>
    </source>
</reference>
<dbReference type="OrthoDB" id="4585693at2759"/>
<keyword evidence="2 3" id="KW-0175">Coiled coil</keyword>
<evidence type="ECO:0000313" key="4">
    <source>
        <dbReference type="EMBL" id="KAG6785681.1"/>
    </source>
</evidence>
<dbReference type="PANTHER" id="PTHR32054">
    <property type="entry name" value="HEAVY CHAIN, PUTATIVE, EXPRESSED-RELATED-RELATED"/>
    <property type="match status" value="1"/>
</dbReference>
<comment type="similarity">
    <text evidence="1">Belongs to the WEB family.</text>
</comment>
<dbReference type="GO" id="GO:0009903">
    <property type="term" value="P:chloroplast avoidance movement"/>
    <property type="evidence" value="ECO:0007669"/>
    <property type="project" value="TreeGrafter"/>
</dbReference>
<sequence length="246" mass="27986">MAKSMGRGSYTCIARLDWLALGEESLSFAKLTWAEHIYTEMAAEGVIVLKRAEIDTRAPFRSVKEAVTLFGERVLAGELYANKLKEMHVGGTEYGQGPSRLGTVTAELEETKQRLEKAREQRTLMASCLCSLQEELERTKRELRQLKDREVERHMIESEIEDVKIVEDTTKFEARMQTFHEEAETEFQKKRYVTFANPPSLTRVIIPQVVEALERNPSLRKKKKKPLIPLIGGIFSKKKGKGSASP</sequence>
<organism evidence="4 5">
    <name type="scientific">Populus tomentosa</name>
    <name type="common">Chinese white poplar</name>
    <dbReference type="NCBI Taxonomy" id="118781"/>
    <lineage>
        <taxon>Eukaryota</taxon>
        <taxon>Viridiplantae</taxon>
        <taxon>Streptophyta</taxon>
        <taxon>Embryophyta</taxon>
        <taxon>Tracheophyta</taxon>
        <taxon>Spermatophyta</taxon>
        <taxon>Magnoliopsida</taxon>
        <taxon>eudicotyledons</taxon>
        <taxon>Gunneridae</taxon>
        <taxon>Pentapetalae</taxon>
        <taxon>rosids</taxon>
        <taxon>fabids</taxon>
        <taxon>Malpighiales</taxon>
        <taxon>Salicaceae</taxon>
        <taxon>Saliceae</taxon>
        <taxon>Populus</taxon>
    </lineage>
</organism>
<evidence type="ECO:0000256" key="2">
    <source>
        <dbReference type="ARBA" id="ARBA00023054"/>
    </source>
</evidence>
<comment type="caution">
    <text evidence="4">The sequence shown here is derived from an EMBL/GenBank/DDBJ whole genome shotgun (WGS) entry which is preliminary data.</text>
</comment>
<dbReference type="GO" id="GO:0005829">
    <property type="term" value="C:cytosol"/>
    <property type="evidence" value="ECO:0007669"/>
    <property type="project" value="TreeGrafter"/>
</dbReference>
<keyword evidence="5" id="KW-1185">Reference proteome</keyword>
<evidence type="ECO:0000256" key="3">
    <source>
        <dbReference type="SAM" id="Coils"/>
    </source>
</evidence>
<feature type="coiled-coil region" evidence="3">
    <location>
        <begin position="101"/>
        <end position="153"/>
    </location>
</feature>
<dbReference type="AlphaFoldDB" id="A0A8X8AF80"/>
<accession>A0A8X8AF80</accession>
<evidence type="ECO:0008006" key="6">
    <source>
        <dbReference type="Google" id="ProtNLM"/>
    </source>
</evidence>
<dbReference type="GO" id="GO:0009904">
    <property type="term" value="P:chloroplast accumulation movement"/>
    <property type="evidence" value="ECO:0007669"/>
    <property type="project" value="TreeGrafter"/>
</dbReference>
<dbReference type="Proteomes" id="UP000886885">
    <property type="component" value="Chromosome 2A"/>
</dbReference>
<evidence type="ECO:0000256" key="1">
    <source>
        <dbReference type="ARBA" id="ARBA00005485"/>
    </source>
</evidence>
<dbReference type="PANTHER" id="PTHR32054:SF9">
    <property type="entry name" value="OS04G0116200 PROTEIN"/>
    <property type="match status" value="1"/>
</dbReference>
<evidence type="ECO:0000313" key="5">
    <source>
        <dbReference type="Proteomes" id="UP000886885"/>
    </source>
</evidence>
<name>A0A8X8AF80_POPTO</name>
<proteinExistence type="inferred from homology"/>
<protein>
    <recommendedName>
        <fullName evidence="6">WEB family protein</fullName>
    </recommendedName>
</protein>
<dbReference type="EMBL" id="JAAWWB010000003">
    <property type="protein sequence ID" value="KAG6785681.1"/>
    <property type="molecule type" value="Genomic_DNA"/>
</dbReference>
<gene>
    <name evidence="4" type="ORF">POTOM_007257</name>
</gene>